<organism evidence="1">
    <name type="scientific">marine sediment metagenome</name>
    <dbReference type="NCBI Taxonomy" id="412755"/>
    <lineage>
        <taxon>unclassified sequences</taxon>
        <taxon>metagenomes</taxon>
        <taxon>ecological metagenomes</taxon>
    </lineage>
</organism>
<name>A0A0F9DT00_9ZZZZ</name>
<protein>
    <submittedName>
        <fullName evidence="1">Uncharacterized protein</fullName>
    </submittedName>
</protein>
<gene>
    <name evidence="1" type="ORF">LCGC14_2509710</name>
</gene>
<evidence type="ECO:0000313" key="1">
    <source>
        <dbReference type="EMBL" id="KKL15033.1"/>
    </source>
</evidence>
<reference evidence="1" key="1">
    <citation type="journal article" date="2015" name="Nature">
        <title>Complex archaea that bridge the gap between prokaryotes and eukaryotes.</title>
        <authorList>
            <person name="Spang A."/>
            <person name="Saw J.H."/>
            <person name="Jorgensen S.L."/>
            <person name="Zaremba-Niedzwiedzka K."/>
            <person name="Martijn J."/>
            <person name="Lind A.E."/>
            <person name="van Eijk R."/>
            <person name="Schleper C."/>
            <person name="Guy L."/>
            <person name="Ettema T.J."/>
        </authorList>
    </citation>
    <scope>NUCLEOTIDE SEQUENCE</scope>
</reference>
<proteinExistence type="predicted"/>
<sequence>MAKAKPQRKRKFKESGHSIISDEINIPNHSGMLDAGEVHRTPTEELDPVNKAYVDDQATRNEIELFLTENASDIATYFDMETSPVTAAEETITQSITANSTTLIASFASILDEREVDTIELLESGVYGIHAHASTNFPNNMRFYFEFYHRTALGVETLLGTSHDSDILTLAEAQYNVHANVLTDTAFVAGDRIVTKIYGRNGNATSKDITISMEGDTVTRVEFPGFIKPGALAVPAGSHEDIQFNDSGSFGADSGLY</sequence>
<accession>A0A0F9DT00</accession>
<feature type="non-terminal residue" evidence="1">
    <location>
        <position position="257"/>
    </location>
</feature>
<dbReference type="AlphaFoldDB" id="A0A0F9DT00"/>
<dbReference type="EMBL" id="LAZR01040222">
    <property type="protein sequence ID" value="KKL15033.1"/>
    <property type="molecule type" value="Genomic_DNA"/>
</dbReference>
<comment type="caution">
    <text evidence="1">The sequence shown here is derived from an EMBL/GenBank/DDBJ whole genome shotgun (WGS) entry which is preliminary data.</text>
</comment>